<dbReference type="HAMAP" id="MF_00631">
    <property type="entry name" value="CrgA"/>
    <property type="match status" value="1"/>
</dbReference>
<name>A0A1X6X6I5_9MICO</name>
<dbReference type="AlphaFoldDB" id="A0A1X6X6I5"/>
<keyword evidence="10" id="KW-1185">Reference proteome</keyword>
<dbReference type="Proteomes" id="UP000195981">
    <property type="component" value="Unassembled WGS sequence"/>
</dbReference>
<keyword evidence="5 7" id="KW-0472">Membrane</keyword>
<feature type="compositionally biased region" description="Acidic residues" evidence="8">
    <location>
        <begin position="22"/>
        <end position="43"/>
    </location>
</feature>
<evidence type="ECO:0000256" key="3">
    <source>
        <dbReference type="ARBA" id="ARBA00022692"/>
    </source>
</evidence>
<feature type="compositionally biased region" description="Basic and acidic residues" evidence="8">
    <location>
        <begin position="159"/>
        <end position="184"/>
    </location>
</feature>
<dbReference type="GO" id="GO:0051301">
    <property type="term" value="P:cell division"/>
    <property type="evidence" value="ECO:0007669"/>
    <property type="project" value="UniProtKB-UniRule"/>
</dbReference>
<dbReference type="InterPro" id="IPR009619">
    <property type="entry name" value="CrgA"/>
</dbReference>
<keyword evidence="1 7" id="KW-1003">Cell membrane</keyword>
<feature type="region of interest" description="Disordered" evidence="8">
    <location>
        <begin position="1"/>
        <end position="189"/>
    </location>
</feature>
<evidence type="ECO:0000256" key="2">
    <source>
        <dbReference type="ARBA" id="ARBA00022618"/>
    </source>
</evidence>
<dbReference type="GO" id="GO:0005886">
    <property type="term" value="C:plasma membrane"/>
    <property type="evidence" value="ECO:0007669"/>
    <property type="project" value="UniProtKB-SubCell"/>
</dbReference>
<feature type="compositionally biased region" description="Acidic residues" evidence="8">
    <location>
        <begin position="78"/>
        <end position="95"/>
    </location>
</feature>
<keyword evidence="6 7" id="KW-0131">Cell cycle</keyword>
<keyword evidence="4 7" id="KW-1133">Transmembrane helix</keyword>
<accession>A0A1X6X6I5</accession>
<evidence type="ECO:0000256" key="7">
    <source>
        <dbReference type="HAMAP-Rule" id="MF_00631"/>
    </source>
</evidence>
<dbReference type="Pfam" id="PF06781">
    <property type="entry name" value="CrgA"/>
    <property type="match status" value="1"/>
</dbReference>
<feature type="compositionally biased region" description="Basic and acidic residues" evidence="8">
    <location>
        <begin position="68"/>
        <end position="77"/>
    </location>
</feature>
<feature type="transmembrane region" description="Helical" evidence="7">
    <location>
        <begin position="198"/>
        <end position="220"/>
    </location>
</feature>
<comment type="subcellular location">
    <subcellularLocation>
        <location evidence="7">Cell membrane</location>
        <topology evidence="7">Multi-pass membrane protein</topology>
    </subcellularLocation>
</comment>
<dbReference type="RefSeq" id="WP_087104970.1">
    <property type="nucleotide sequence ID" value="NZ_FWFG01000101.1"/>
</dbReference>
<proteinExistence type="inferred from homology"/>
<evidence type="ECO:0000256" key="1">
    <source>
        <dbReference type="ARBA" id="ARBA00022475"/>
    </source>
</evidence>
<feature type="compositionally biased region" description="Basic and acidic residues" evidence="8">
    <location>
        <begin position="9"/>
        <end position="21"/>
    </location>
</feature>
<comment type="function">
    <text evidence="7">Involved in cell division.</text>
</comment>
<keyword evidence="2 7" id="KW-0132">Cell division</keyword>
<keyword evidence="3 7" id="KW-0812">Transmembrane</keyword>
<evidence type="ECO:0000313" key="10">
    <source>
        <dbReference type="Proteomes" id="UP000195981"/>
    </source>
</evidence>
<dbReference type="EMBL" id="FWFG01000101">
    <property type="protein sequence ID" value="SLM94805.1"/>
    <property type="molecule type" value="Genomic_DNA"/>
</dbReference>
<evidence type="ECO:0000256" key="6">
    <source>
        <dbReference type="ARBA" id="ARBA00023306"/>
    </source>
</evidence>
<comment type="similarity">
    <text evidence="7">Belongs to the CrgA family.</text>
</comment>
<feature type="compositionally biased region" description="Basic and acidic residues" evidence="8">
    <location>
        <begin position="108"/>
        <end position="121"/>
    </location>
</feature>
<feature type="compositionally biased region" description="Low complexity" evidence="8">
    <location>
        <begin position="44"/>
        <end position="57"/>
    </location>
</feature>
<reference evidence="9 10" key="1">
    <citation type="submission" date="2017-02" db="EMBL/GenBank/DDBJ databases">
        <authorList>
            <person name="Peterson S.W."/>
        </authorList>
    </citation>
    <scope>NUCLEOTIDE SEQUENCE [LARGE SCALE GENOMIC DNA]</scope>
    <source>
        <strain evidence="9 10">CIP104813</strain>
    </source>
</reference>
<sequence>MARSKRRRTQTDRPSTRRAADDAPEESPDLEDLGDAETPDGDADALSAEADALSAEAGTEDGTDAPTSEDRAGRESPEVDGDADGDADEAFDGFDDEIRPTPRKKRRPAEPTRRSRKDRAGSARPGAKRRDDRAEDDEDTDDTSPRDSRRGRKATVLDVPEKAKDSSATETARARRAAEAERTRAGRRRAPAATVNPAWLAPTAVALLILGLVYLVVYYLSTGQLPLPIGNWNLAAGFGIMMAGGAMLMFWK</sequence>
<feature type="transmembrane region" description="Helical" evidence="7">
    <location>
        <begin position="232"/>
        <end position="251"/>
    </location>
</feature>
<protein>
    <recommendedName>
        <fullName evidence="7">Cell division protein CrgA</fullName>
    </recommendedName>
</protein>
<evidence type="ECO:0000256" key="5">
    <source>
        <dbReference type="ARBA" id="ARBA00023136"/>
    </source>
</evidence>
<gene>
    <name evidence="7" type="primary">crgA</name>
    <name evidence="9" type="ORF">FM110_11915</name>
</gene>
<evidence type="ECO:0000256" key="4">
    <source>
        <dbReference type="ARBA" id="ARBA00022989"/>
    </source>
</evidence>
<organism evidence="9 10">
    <name type="scientific">Brachybacterium nesterenkovii</name>
    <dbReference type="NCBI Taxonomy" id="47847"/>
    <lineage>
        <taxon>Bacteria</taxon>
        <taxon>Bacillati</taxon>
        <taxon>Actinomycetota</taxon>
        <taxon>Actinomycetes</taxon>
        <taxon>Micrococcales</taxon>
        <taxon>Dermabacteraceae</taxon>
        <taxon>Brachybacterium</taxon>
    </lineage>
</organism>
<evidence type="ECO:0000313" key="9">
    <source>
        <dbReference type="EMBL" id="SLM94805.1"/>
    </source>
</evidence>
<evidence type="ECO:0000256" key="8">
    <source>
        <dbReference type="SAM" id="MobiDB-lite"/>
    </source>
</evidence>